<accession>C6LB03</accession>
<evidence type="ECO:0000313" key="1">
    <source>
        <dbReference type="EMBL" id="EET62133.1"/>
    </source>
</evidence>
<protein>
    <submittedName>
        <fullName evidence="1">Uncharacterized protein</fullName>
    </submittedName>
</protein>
<reference evidence="1" key="1">
    <citation type="submission" date="2009-07" db="EMBL/GenBank/DDBJ databases">
        <authorList>
            <person name="Weinstock G."/>
            <person name="Sodergren E."/>
            <person name="Clifton S."/>
            <person name="Fulton L."/>
            <person name="Fulton B."/>
            <person name="Courtney L."/>
            <person name="Fronick C."/>
            <person name="Harrison M."/>
            <person name="Strong C."/>
            <person name="Farmer C."/>
            <person name="Delahaunty K."/>
            <person name="Markovic C."/>
            <person name="Hall O."/>
            <person name="Minx P."/>
            <person name="Tomlinson C."/>
            <person name="Mitreva M."/>
            <person name="Nelson J."/>
            <person name="Hou S."/>
            <person name="Wollam A."/>
            <person name="Pepin K.H."/>
            <person name="Johnson M."/>
            <person name="Bhonagiri V."/>
            <person name="Nash W.E."/>
            <person name="Warren W."/>
            <person name="Chinwalla A."/>
            <person name="Mardis E.R."/>
            <person name="Wilson R.K."/>
        </authorList>
    </citation>
    <scope>NUCLEOTIDE SEQUENCE [LARGE SCALE GENOMIC DNA]</scope>
    <source>
        <strain evidence="1">DSM 14469</strain>
    </source>
</reference>
<gene>
    <name evidence="1" type="ORF">BRYFOR_05797</name>
</gene>
<proteinExistence type="predicted"/>
<name>C6LB03_9FIRM</name>
<evidence type="ECO:0000313" key="2">
    <source>
        <dbReference type="Proteomes" id="UP000005561"/>
    </source>
</evidence>
<keyword evidence="2" id="KW-1185">Reference proteome</keyword>
<sequence length="166" mass="19117">MWILEDVLYIPMKNTNTIKYDFIASSYTHYFNQKQKKRAAGKYPHKVIDMLKEENLNKIKKMTRLENNWNGTGGSAFSDTAIHFFESIIGALVKQPQIAPTGRNSLLMQYEKEDKSLLAFEVGERKTEKVYIPGGDFSLAQVQIFTENVSQRINESVECFYESGEN</sequence>
<dbReference type="eggNOG" id="ENOG5033GW5">
    <property type="taxonomic scope" value="Bacteria"/>
</dbReference>
<dbReference type="AlphaFoldDB" id="C6LB03"/>
<comment type="caution">
    <text evidence="1">The sequence shown here is derived from an EMBL/GenBank/DDBJ whole genome shotgun (WGS) entry which is preliminary data.</text>
</comment>
<dbReference type="Proteomes" id="UP000005561">
    <property type="component" value="Unassembled WGS sequence"/>
</dbReference>
<dbReference type="STRING" id="168384.SAMN05660368_01281"/>
<dbReference type="EMBL" id="ACCL02000003">
    <property type="protein sequence ID" value="EET62133.1"/>
    <property type="molecule type" value="Genomic_DNA"/>
</dbReference>
<organism evidence="1 2">
    <name type="scientific">Marvinbryantia formatexigens DSM 14469</name>
    <dbReference type="NCBI Taxonomy" id="478749"/>
    <lineage>
        <taxon>Bacteria</taxon>
        <taxon>Bacillati</taxon>
        <taxon>Bacillota</taxon>
        <taxon>Clostridia</taxon>
        <taxon>Lachnospirales</taxon>
        <taxon>Lachnospiraceae</taxon>
        <taxon>Marvinbryantia</taxon>
    </lineage>
</organism>